<feature type="transmembrane region" description="Helical" evidence="7">
    <location>
        <begin position="108"/>
        <end position="134"/>
    </location>
</feature>
<feature type="transmembrane region" description="Helical" evidence="7">
    <location>
        <begin position="84"/>
        <end position="102"/>
    </location>
</feature>
<proteinExistence type="inferred from homology"/>
<dbReference type="PANTHER" id="PTHR33452:SF1">
    <property type="entry name" value="INNER MEMBRANE PROTEIN YPHA-RELATED"/>
    <property type="match status" value="1"/>
</dbReference>
<dbReference type="RefSeq" id="WP_130857415.1">
    <property type="nucleotide sequence ID" value="NZ_JBHLWO010000002.1"/>
</dbReference>
<comment type="caution">
    <text evidence="8">The sequence shown here is derived from an EMBL/GenBank/DDBJ whole genome shotgun (WGS) entry which is preliminary data.</text>
</comment>
<feature type="transmembrane region" description="Helical" evidence="7">
    <location>
        <begin position="59"/>
        <end position="77"/>
    </location>
</feature>
<dbReference type="PANTHER" id="PTHR33452">
    <property type="entry name" value="OXIDOREDUCTASE CATD-RELATED"/>
    <property type="match status" value="1"/>
</dbReference>
<evidence type="ECO:0000256" key="6">
    <source>
        <dbReference type="ARBA" id="ARBA00023136"/>
    </source>
</evidence>
<dbReference type="InterPro" id="IPR051907">
    <property type="entry name" value="DoxX-like_oxidoreductase"/>
</dbReference>
<keyword evidence="6 7" id="KW-0472">Membrane</keyword>
<evidence type="ECO:0000313" key="8">
    <source>
        <dbReference type="EMBL" id="MFC0318953.1"/>
    </source>
</evidence>
<dbReference type="Pfam" id="PF07681">
    <property type="entry name" value="DoxX"/>
    <property type="match status" value="1"/>
</dbReference>
<name>A0ABV6HJ73_9SPHI</name>
<reference evidence="8 9" key="1">
    <citation type="submission" date="2024-09" db="EMBL/GenBank/DDBJ databases">
        <authorList>
            <person name="Sun Q."/>
            <person name="Mori K."/>
        </authorList>
    </citation>
    <scope>NUCLEOTIDE SEQUENCE [LARGE SCALE GENOMIC DNA]</scope>
    <source>
        <strain evidence="8 9">CCM 7765</strain>
    </source>
</reference>
<dbReference type="EMBL" id="JBHLWO010000002">
    <property type="protein sequence ID" value="MFC0318953.1"/>
    <property type="molecule type" value="Genomic_DNA"/>
</dbReference>
<evidence type="ECO:0000256" key="3">
    <source>
        <dbReference type="ARBA" id="ARBA00022475"/>
    </source>
</evidence>
<comment type="subcellular location">
    <subcellularLocation>
        <location evidence="1">Cell membrane</location>
        <topology evidence="1">Multi-pass membrane protein</topology>
    </subcellularLocation>
</comment>
<evidence type="ECO:0000256" key="2">
    <source>
        <dbReference type="ARBA" id="ARBA00006679"/>
    </source>
</evidence>
<keyword evidence="9" id="KW-1185">Reference proteome</keyword>
<dbReference type="Proteomes" id="UP001589774">
    <property type="component" value="Unassembled WGS sequence"/>
</dbReference>
<evidence type="ECO:0000256" key="5">
    <source>
        <dbReference type="ARBA" id="ARBA00022989"/>
    </source>
</evidence>
<keyword evidence="3" id="KW-1003">Cell membrane</keyword>
<organism evidence="8 9">
    <name type="scientific">Olivibacter oleidegradans</name>
    <dbReference type="NCBI Taxonomy" id="760123"/>
    <lineage>
        <taxon>Bacteria</taxon>
        <taxon>Pseudomonadati</taxon>
        <taxon>Bacteroidota</taxon>
        <taxon>Sphingobacteriia</taxon>
        <taxon>Sphingobacteriales</taxon>
        <taxon>Sphingobacteriaceae</taxon>
        <taxon>Olivibacter</taxon>
    </lineage>
</organism>
<gene>
    <name evidence="8" type="ORF">ACFFI0_11565</name>
</gene>
<dbReference type="InterPro" id="IPR032808">
    <property type="entry name" value="DoxX"/>
</dbReference>
<protein>
    <submittedName>
        <fullName evidence="8">DoxX family protein</fullName>
    </submittedName>
</protein>
<evidence type="ECO:0000256" key="1">
    <source>
        <dbReference type="ARBA" id="ARBA00004651"/>
    </source>
</evidence>
<evidence type="ECO:0000256" key="4">
    <source>
        <dbReference type="ARBA" id="ARBA00022692"/>
    </source>
</evidence>
<sequence>MLYDRPNLLFKKHGQWAPLFIRLVAGYHLVQGVIDNILSQARMQEFISFLNAHQFPYPWAAYVSVYAQFISGCLFVLGYYQRFAAAFMVVNFISAILIAHIGDAYSDTFPALFMLAASLSLFFSGAGRLSVDYYRHRMGKHRKRSLF</sequence>
<evidence type="ECO:0000256" key="7">
    <source>
        <dbReference type="SAM" id="Phobius"/>
    </source>
</evidence>
<evidence type="ECO:0000313" key="9">
    <source>
        <dbReference type="Proteomes" id="UP001589774"/>
    </source>
</evidence>
<keyword evidence="5 7" id="KW-1133">Transmembrane helix</keyword>
<comment type="similarity">
    <text evidence="2">Belongs to the DoxX family.</text>
</comment>
<keyword evidence="4 7" id="KW-0812">Transmembrane</keyword>
<accession>A0ABV6HJ73</accession>